<organism evidence="2 3">
    <name type="scientific">Lacticaseibacillus camelliae DSM 22697 = JCM 13995</name>
    <dbReference type="NCBI Taxonomy" id="1423730"/>
    <lineage>
        <taxon>Bacteria</taxon>
        <taxon>Bacillati</taxon>
        <taxon>Bacillota</taxon>
        <taxon>Bacilli</taxon>
        <taxon>Lactobacillales</taxon>
        <taxon>Lactobacillaceae</taxon>
        <taxon>Lacticaseibacillus</taxon>
    </lineage>
</organism>
<dbReference type="RefSeq" id="WP_056989944.1">
    <property type="nucleotide sequence ID" value="NZ_AYZJ01000085.1"/>
</dbReference>
<protein>
    <recommendedName>
        <fullName evidence="4">Lipoprotein</fullName>
    </recommendedName>
</protein>
<keyword evidence="3" id="KW-1185">Reference proteome</keyword>
<sequence>MLKKLMLSTTLLLLLAGCSGQKKASSASTSSAVKVSKKAVPQKRPNTNAGIDDLIGHYWINTTDSNQVLQITASTDGYFVDVQRYSTAQAGYVTTDAGVFAARLALGKHTYTFTGRAQPNSPTGTWEFQKLSATTIRQLPTGPEFQRVKHDDLSTIKH</sequence>
<evidence type="ECO:0000313" key="3">
    <source>
        <dbReference type="Proteomes" id="UP000050865"/>
    </source>
</evidence>
<accession>A0A0R2ESA7</accession>
<dbReference type="STRING" id="1423730.FC75_GL000583"/>
<dbReference type="PATRIC" id="fig|1423730.4.peg.607"/>
<evidence type="ECO:0008006" key="4">
    <source>
        <dbReference type="Google" id="ProtNLM"/>
    </source>
</evidence>
<dbReference type="Proteomes" id="UP000050865">
    <property type="component" value="Unassembled WGS sequence"/>
</dbReference>
<dbReference type="EMBL" id="AYZJ01000085">
    <property type="protein sequence ID" value="KRN18643.1"/>
    <property type="molecule type" value="Genomic_DNA"/>
</dbReference>
<reference evidence="2 3" key="1">
    <citation type="journal article" date="2015" name="Genome Announc.">
        <title>Expanding the biotechnology potential of lactobacilli through comparative genomics of 213 strains and associated genera.</title>
        <authorList>
            <person name="Sun Z."/>
            <person name="Harris H.M."/>
            <person name="McCann A."/>
            <person name="Guo C."/>
            <person name="Argimon S."/>
            <person name="Zhang W."/>
            <person name="Yang X."/>
            <person name="Jeffery I.B."/>
            <person name="Cooney J.C."/>
            <person name="Kagawa T.F."/>
            <person name="Liu W."/>
            <person name="Song Y."/>
            <person name="Salvetti E."/>
            <person name="Wrobel A."/>
            <person name="Rasinkangas P."/>
            <person name="Parkhill J."/>
            <person name="Rea M.C."/>
            <person name="O'Sullivan O."/>
            <person name="Ritari J."/>
            <person name="Douillard F.P."/>
            <person name="Paul Ross R."/>
            <person name="Yang R."/>
            <person name="Briner A.E."/>
            <person name="Felis G.E."/>
            <person name="de Vos W.M."/>
            <person name="Barrangou R."/>
            <person name="Klaenhammer T.R."/>
            <person name="Caufield P.W."/>
            <person name="Cui Y."/>
            <person name="Zhang H."/>
            <person name="O'Toole P.W."/>
        </authorList>
    </citation>
    <scope>NUCLEOTIDE SEQUENCE [LARGE SCALE GENOMIC DNA]</scope>
    <source>
        <strain evidence="2 3">DSM 22697</strain>
    </source>
</reference>
<dbReference type="PROSITE" id="PS51257">
    <property type="entry name" value="PROKAR_LIPOPROTEIN"/>
    <property type="match status" value="1"/>
</dbReference>
<gene>
    <name evidence="2" type="ORF">FC75_GL000583</name>
</gene>
<name>A0A0R2ESA7_9LACO</name>
<evidence type="ECO:0000256" key="1">
    <source>
        <dbReference type="SAM" id="SignalP"/>
    </source>
</evidence>
<comment type="caution">
    <text evidence="2">The sequence shown here is derived from an EMBL/GenBank/DDBJ whole genome shotgun (WGS) entry which is preliminary data.</text>
</comment>
<feature type="chain" id="PRO_5039361036" description="Lipoprotein" evidence="1">
    <location>
        <begin position="25"/>
        <end position="158"/>
    </location>
</feature>
<keyword evidence="1" id="KW-0732">Signal</keyword>
<evidence type="ECO:0000313" key="2">
    <source>
        <dbReference type="EMBL" id="KRN18643.1"/>
    </source>
</evidence>
<feature type="signal peptide" evidence="1">
    <location>
        <begin position="1"/>
        <end position="24"/>
    </location>
</feature>
<proteinExistence type="predicted"/>
<dbReference type="AlphaFoldDB" id="A0A0R2ESA7"/>